<dbReference type="InterPro" id="IPR012938">
    <property type="entry name" value="Glc/Sorbosone_DH"/>
</dbReference>
<accession>A0A1M5ILW4</accession>
<proteinExistence type="predicted"/>
<dbReference type="RefSeq" id="WP_073018100.1">
    <property type="nucleotide sequence ID" value="NZ_FQWF01000004.1"/>
</dbReference>
<protein>
    <submittedName>
        <fullName evidence="2">Glucose/arabinose dehydrogenase, beta-propeller fold</fullName>
    </submittedName>
</protein>
<evidence type="ECO:0000313" key="2">
    <source>
        <dbReference type="EMBL" id="SHG29039.1"/>
    </source>
</evidence>
<evidence type="ECO:0000259" key="1">
    <source>
        <dbReference type="Pfam" id="PF07995"/>
    </source>
</evidence>
<feature type="domain" description="Glucose/Sorbosone dehydrogenase" evidence="1">
    <location>
        <begin position="65"/>
        <end position="382"/>
    </location>
</feature>
<dbReference type="InterPro" id="IPR011042">
    <property type="entry name" value="6-blade_b-propeller_TolB-like"/>
</dbReference>
<dbReference type="EMBL" id="FQWF01000004">
    <property type="protein sequence ID" value="SHG29039.1"/>
    <property type="molecule type" value="Genomic_DNA"/>
</dbReference>
<dbReference type="Pfam" id="PF07995">
    <property type="entry name" value="GSDH"/>
    <property type="match status" value="1"/>
</dbReference>
<dbReference type="STRING" id="229205.SAMN05444372_104141"/>
<gene>
    <name evidence="2" type="ORF">SAMN05444372_104141</name>
</gene>
<dbReference type="PANTHER" id="PTHR19328">
    <property type="entry name" value="HEDGEHOG-INTERACTING PROTEIN"/>
    <property type="match status" value="1"/>
</dbReference>
<dbReference type="PANTHER" id="PTHR19328:SF75">
    <property type="entry name" value="ALDOSE SUGAR DEHYDROGENASE YLII"/>
    <property type="match status" value="1"/>
</dbReference>
<dbReference type="OrthoDB" id="9770043at2"/>
<keyword evidence="3" id="KW-1185">Reference proteome</keyword>
<organism evidence="2 3">
    <name type="scientific">Flavobacterium micromati</name>
    <dbReference type="NCBI Taxonomy" id="229205"/>
    <lineage>
        <taxon>Bacteria</taxon>
        <taxon>Pseudomonadati</taxon>
        <taxon>Bacteroidota</taxon>
        <taxon>Flavobacteriia</taxon>
        <taxon>Flavobacteriales</taxon>
        <taxon>Flavobacteriaceae</taxon>
        <taxon>Flavobacterium</taxon>
    </lineage>
</organism>
<dbReference type="AlphaFoldDB" id="A0A1M5ILW4"/>
<evidence type="ECO:0000313" key="3">
    <source>
        <dbReference type="Proteomes" id="UP000184020"/>
    </source>
</evidence>
<dbReference type="InterPro" id="IPR011041">
    <property type="entry name" value="Quinoprot_gluc/sorb_DH_b-prop"/>
</dbReference>
<dbReference type="Gene3D" id="2.120.10.30">
    <property type="entry name" value="TolB, C-terminal domain"/>
    <property type="match status" value="1"/>
</dbReference>
<reference evidence="3" key="1">
    <citation type="submission" date="2016-11" db="EMBL/GenBank/DDBJ databases">
        <authorList>
            <person name="Varghese N."/>
            <person name="Submissions S."/>
        </authorList>
    </citation>
    <scope>NUCLEOTIDE SEQUENCE [LARGE SCALE GENOMIC DNA]</scope>
    <source>
        <strain evidence="3">DSM 17659</strain>
    </source>
</reference>
<dbReference type="Proteomes" id="UP000184020">
    <property type="component" value="Unassembled WGS sequence"/>
</dbReference>
<name>A0A1M5ILW4_9FLAO</name>
<dbReference type="SUPFAM" id="SSF50952">
    <property type="entry name" value="Soluble quinoprotein glucose dehydrogenase"/>
    <property type="match status" value="1"/>
</dbReference>
<sequence>MDNPTILNLKVSKKVFNLLLLFIIPMVLLACSKDSETAETPDPPAANVPPPILSEERVLLNNIAAPWGFTFINSNEVLFTEKQGKVFRYNISTNTLTEITGIPIISQNGQGGLLDIALHPNFSSNDFVYLTYAVAATGGQTTALGRGRLVGNQLQNFTELFRALPVRNDGQHFGSRIIFDRNNLLYMSVGDRGLPENAQNRNNHLGKVLRFNDDGTVPATNPLVGIPNTQPQIFTWGNRNIQGMAMNPATGLIYAHEHGPRGGDELNLIKANTNYGWPEVTFGTNYNGTPITADTTRVGMESPLTYWVPSIAPSGMTFIVKGQPNNEVDILIGALAGTHLHWLKLRDNKKIASTRSMNGYARFRDVRQAPDGKIYAMTESPNRFILLR</sequence>